<dbReference type="Pfam" id="PF03357">
    <property type="entry name" value="Snf7"/>
    <property type="match status" value="1"/>
</dbReference>
<evidence type="ECO:0000313" key="4">
    <source>
        <dbReference type="Proteomes" id="UP000594260"/>
    </source>
</evidence>
<evidence type="ECO:0000256" key="2">
    <source>
        <dbReference type="SAM" id="Coils"/>
    </source>
</evidence>
<dbReference type="OrthoDB" id="2329734at2759"/>
<organism evidence="3 4">
    <name type="scientific">Varroa destructor</name>
    <name type="common">Honeybee mite</name>
    <dbReference type="NCBI Taxonomy" id="109461"/>
    <lineage>
        <taxon>Eukaryota</taxon>
        <taxon>Metazoa</taxon>
        <taxon>Ecdysozoa</taxon>
        <taxon>Arthropoda</taxon>
        <taxon>Chelicerata</taxon>
        <taxon>Arachnida</taxon>
        <taxon>Acari</taxon>
        <taxon>Parasitiformes</taxon>
        <taxon>Mesostigmata</taxon>
        <taxon>Gamasina</taxon>
        <taxon>Dermanyssoidea</taxon>
        <taxon>Varroidae</taxon>
        <taxon>Varroa</taxon>
    </lineage>
</organism>
<dbReference type="KEGG" id="vde:111253922"/>
<name>A0A7M7KS98_VARDE</name>
<dbReference type="OMA" id="KILWEVT"/>
<proteinExistence type="inferred from homology"/>
<dbReference type="InterPro" id="IPR005024">
    <property type="entry name" value="Snf7_fam"/>
</dbReference>
<comment type="similarity">
    <text evidence="1">Belongs to the SNF7 family.</text>
</comment>
<keyword evidence="4" id="KW-1185">Reference proteome</keyword>
<dbReference type="RefSeq" id="XP_022669901.1">
    <property type="nucleotide sequence ID" value="XM_022814166.1"/>
</dbReference>
<evidence type="ECO:0000256" key="1">
    <source>
        <dbReference type="ARBA" id="ARBA00006190"/>
    </source>
</evidence>
<dbReference type="GeneID" id="111253922"/>
<dbReference type="EnsemblMetazoa" id="XM_022814166">
    <property type="protein sequence ID" value="XP_022669901"/>
    <property type="gene ID" value="LOC111253922"/>
</dbReference>
<dbReference type="GO" id="GO:0007034">
    <property type="term" value="P:vacuolar transport"/>
    <property type="evidence" value="ECO:0007669"/>
    <property type="project" value="InterPro"/>
</dbReference>
<accession>A0A7M7KS98</accession>
<keyword evidence="2" id="KW-0175">Coiled coil</keyword>
<dbReference type="Proteomes" id="UP000594260">
    <property type="component" value="Unplaced"/>
</dbReference>
<evidence type="ECO:0000313" key="3">
    <source>
        <dbReference type="EnsemblMetazoa" id="XP_022669901"/>
    </source>
</evidence>
<evidence type="ECO:0008006" key="5">
    <source>
        <dbReference type="Google" id="ProtNLM"/>
    </source>
</evidence>
<dbReference type="InParanoid" id="A0A7M7KS98"/>
<reference evidence="3" key="1">
    <citation type="submission" date="2021-01" db="UniProtKB">
        <authorList>
            <consortium name="EnsemblMetazoa"/>
        </authorList>
    </citation>
    <scope>IDENTIFICATION</scope>
</reference>
<dbReference type="CTD" id="40542"/>
<dbReference type="AlphaFoldDB" id="A0A7M7KS98"/>
<dbReference type="Gene3D" id="6.10.140.1230">
    <property type="match status" value="1"/>
</dbReference>
<dbReference type="PANTHER" id="PTHR10476">
    <property type="entry name" value="CHARGED MULTIVESICULAR BODY PROTEIN"/>
    <property type="match status" value="1"/>
</dbReference>
<sequence length="212" mass="23835">MGLFGKDKTPKDQVREWISKLRKETYQLDRQIRNIQREEEKIKKSLKEAAKKGDRDVCNILAREVVRSRKAIARIHVSKTQINSVIMGINHQLATLRVAGSLQKSTDVMKSMQSLVKVPEVAQTMQELSKEMMKAGIIEEIMQDTLDETLDNNEEMEAEAQEEIDKVIFEVTAGALDTAPAAVHGNLEEPASSSKEEEDLAALGERFQALKS</sequence>
<dbReference type="FunCoup" id="A0A7M7KS98">
    <property type="interactions" value="1270"/>
</dbReference>
<feature type="coiled-coil region" evidence="2">
    <location>
        <begin position="139"/>
        <end position="166"/>
    </location>
</feature>
<feature type="coiled-coil region" evidence="2">
    <location>
        <begin position="18"/>
        <end position="52"/>
    </location>
</feature>
<protein>
    <recommendedName>
        <fullName evidence="5">Charged multivesicular body protein 3</fullName>
    </recommendedName>
</protein>